<dbReference type="Proteomes" id="UP000005239">
    <property type="component" value="Unassembled WGS sequence"/>
</dbReference>
<proteinExistence type="predicted"/>
<sequence>MYPMDPTGPFSIGLRHSYLPIKSSSPLSLFLPMTLSVCPNGTLHLGFVPDFFPYIWKEDYGSSSGILAEFWSTMAPLLGCSNVDYRFYAKQRTDSGAIFDGDIASGETFTAVGLTWLRPNDPLSLRYTSSVIWSKMVFVESSQSPVFQSTDLSFYAVFPTDIFIMLVASFIVVEIFDRLHIALMTPKGEEKIPLSILDFLRSIPFLYWFTFLLFIWNGNFKGNTLVTSPFSQTTFSSMVASFRGGSRKLVLNSGDNYFTQEEVPIILGSYDNADWCEEMEDCFQMVCNKTSRVGLFYEPDIYSFFASNLTETCSLAQISLSRGQSSGIGWLTRSLKDGDFYNFVISKQHRRWVLEKINFALLTVYTAENINTIFLRRSLPFEYFLKAARKQEDDLRRTELQPITPVSFIQIALPLQILAIGTVISLALFIAEQIIWRVKIPKVSRFFRSILKSLNAEVTE</sequence>
<gene>
    <name evidence="1" type="primary">WBGene00275028</name>
</gene>
<dbReference type="EnsemblMetazoa" id="PPA36659.1">
    <property type="protein sequence ID" value="PPA36659.1"/>
    <property type="gene ID" value="WBGene00275028"/>
</dbReference>
<accession>A0A2A6BPZ0</accession>
<dbReference type="AlphaFoldDB" id="A0A2A6BPZ0"/>
<reference evidence="2" key="1">
    <citation type="journal article" date="2008" name="Nat. Genet.">
        <title>The Pristionchus pacificus genome provides a unique perspective on nematode lifestyle and parasitism.</title>
        <authorList>
            <person name="Dieterich C."/>
            <person name="Clifton S.W."/>
            <person name="Schuster L.N."/>
            <person name="Chinwalla A."/>
            <person name="Delehaunty K."/>
            <person name="Dinkelacker I."/>
            <person name="Fulton L."/>
            <person name="Fulton R."/>
            <person name="Godfrey J."/>
            <person name="Minx P."/>
            <person name="Mitreva M."/>
            <person name="Roeseler W."/>
            <person name="Tian H."/>
            <person name="Witte H."/>
            <person name="Yang S.P."/>
            <person name="Wilson R.K."/>
            <person name="Sommer R.J."/>
        </authorList>
    </citation>
    <scope>NUCLEOTIDE SEQUENCE [LARGE SCALE GENOMIC DNA]</scope>
    <source>
        <strain evidence="2">PS312</strain>
    </source>
</reference>
<reference evidence="1" key="2">
    <citation type="submission" date="2022-06" db="UniProtKB">
        <authorList>
            <consortium name="EnsemblMetazoa"/>
        </authorList>
    </citation>
    <scope>IDENTIFICATION</scope>
    <source>
        <strain evidence="1">PS312</strain>
    </source>
</reference>
<keyword evidence="2" id="KW-1185">Reference proteome</keyword>
<name>A0A2A6BPZ0_PRIPA</name>
<protein>
    <submittedName>
        <fullName evidence="1">Uncharacterized protein</fullName>
    </submittedName>
</protein>
<accession>A0A8R1YUI9</accession>
<evidence type="ECO:0000313" key="2">
    <source>
        <dbReference type="Proteomes" id="UP000005239"/>
    </source>
</evidence>
<organism evidence="1 2">
    <name type="scientific">Pristionchus pacificus</name>
    <name type="common">Parasitic nematode worm</name>
    <dbReference type="NCBI Taxonomy" id="54126"/>
    <lineage>
        <taxon>Eukaryota</taxon>
        <taxon>Metazoa</taxon>
        <taxon>Ecdysozoa</taxon>
        <taxon>Nematoda</taxon>
        <taxon>Chromadorea</taxon>
        <taxon>Rhabditida</taxon>
        <taxon>Rhabditina</taxon>
        <taxon>Diplogasteromorpha</taxon>
        <taxon>Diplogasteroidea</taxon>
        <taxon>Neodiplogasteridae</taxon>
        <taxon>Pristionchus</taxon>
    </lineage>
</organism>
<evidence type="ECO:0000313" key="1">
    <source>
        <dbReference type="EnsemblMetazoa" id="PPA36659.1"/>
    </source>
</evidence>